<evidence type="ECO:0000259" key="7">
    <source>
        <dbReference type="PROSITE" id="PS50850"/>
    </source>
</evidence>
<feature type="transmembrane region" description="Helical" evidence="5">
    <location>
        <begin position="147"/>
        <end position="168"/>
    </location>
</feature>
<evidence type="ECO:0000313" key="8">
    <source>
        <dbReference type="EMBL" id="KAL1117674.1"/>
    </source>
</evidence>
<evidence type="ECO:0000256" key="5">
    <source>
        <dbReference type="SAM" id="Phobius"/>
    </source>
</evidence>
<dbReference type="InterPro" id="IPR036259">
    <property type="entry name" value="MFS_trans_sf"/>
</dbReference>
<feature type="chain" id="PRO_5044845449" description="Major facilitator superfamily (MFS) profile domain-containing protein" evidence="6">
    <location>
        <begin position="19"/>
        <end position="472"/>
    </location>
</feature>
<dbReference type="PROSITE" id="PS50850">
    <property type="entry name" value="MFS"/>
    <property type="match status" value="1"/>
</dbReference>
<dbReference type="GO" id="GO:0016020">
    <property type="term" value="C:membrane"/>
    <property type="evidence" value="ECO:0007669"/>
    <property type="project" value="UniProtKB-SubCell"/>
</dbReference>
<dbReference type="AlphaFoldDB" id="A0ABD0YP99"/>
<dbReference type="PROSITE" id="PS00217">
    <property type="entry name" value="SUGAR_TRANSPORT_2"/>
    <property type="match status" value="1"/>
</dbReference>
<keyword evidence="4 5" id="KW-0472">Membrane</keyword>
<evidence type="ECO:0000313" key="9">
    <source>
        <dbReference type="Proteomes" id="UP001558652"/>
    </source>
</evidence>
<dbReference type="Pfam" id="PF00083">
    <property type="entry name" value="Sugar_tr"/>
    <property type="match status" value="1"/>
</dbReference>
<feature type="transmembrane region" description="Helical" evidence="5">
    <location>
        <begin position="358"/>
        <end position="382"/>
    </location>
</feature>
<dbReference type="InterPro" id="IPR005829">
    <property type="entry name" value="Sugar_transporter_CS"/>
</dbReference>
<feature type="transmembrane region" description="Helical" evidence="5">
    <location>
        <begin position="394"/>
        <end position="411"/>
    </location>
</feature>
<dbReference type="PANTHER" id="PTHR48021:SF39">
    <property type="entry name" value="MAJOR FACILITATOR SUPERFAMILY (MFS) PROFILE DOMAIN-CONTAINING PROTEIN"/>
    <property type="match status" value="1"/>
</dbReference>
<proteinExistence type="predicted"/>
<keyword evidence="9" id="KW-1185">Reference proteome</keyword>
<evidence type="ECO:0000256" key="3">
    <source>
        <dbReference type="ARBA" id="ARBA00022989"/>
    </source>
</evidence>
<dbReference type="EMBL" id="JBFDAA010000015">
    <property type="protein sequence ID" value="KAL1117674.1"/>
    <property type="molecule type" value="Genomic_DNA"/>
</dbReference>
<dbReference type="Gene3D" id="1.20.1250.20">
    <property type="entry name" value="MFS general substrate transporter like domains"/>
    <property type="match status" value="1"/>
</dbReference>
<dbReference type="InterPro" id="IPR050549">
    <property type="entry name" value="MFS_Trehalose_Transporter"/>
</dbReference>
<feature type="transmembrane region" description="Helical" evidence="5">
    <location>
        <begin position="423"/>
        <end position="443"/>
    </location>
</feature>
<evidence type="ECO:0000256" key="2">
    <source>
        <dbReference type="ARBA" id="ARBA00022692"/>
    </source>
</evidence>
<keyword evidence="6" id="KW-0732">Signal</keyword>
<dbReference type="SUPFAM" id="SSF103473">
    <property type="entry name" value="MFS general substrate transporter"/>
    <property type="match status" value="1"/>
</dbReference>
<sequence>MLIFGVSAICTMPTIVIGALYKTNNTEIVLSEQEASWFGSIVYIVQPLGSVTSGFIQDTFGRRRCMMGVTVPQFIGWIILYFSGSVGHLYTAAVIMGLSIGFMEAPAMSYLGEVTEPRYRGTLSTFSEVFLLLGILFEFFVGAVLYWRYACAVSILIPVAVFIAVYLIPESPTWLIVKGRITEAHDSLRWLRGWVTHEEVQDEFNTLMETIKMSPLSKLTRYLLCPVRSDSHKIYHFFSGPIRKPKRRKGLAKLVLLKEARIYRPMLLVAIFFFVGHCTSLLGLRPFLVKIFGDLNLPIDPYWALVLSGSVQAAGSIVGAATIHSVGKRKLAFYNLVGSFICCFLLGAYILSGADAPWAPLTLFCILFFCTGCGVMPLPWVLICEIFPLDGRGIAAGLTAASSYIFSFLITKTFIDLVSVLELSGVVILYGAIGVAGFVFLYFRLPETEGKTLAEIELFFNKDKRPRPQFQV</sequence>
<feature type="signal peptide" evidence="6">
    <location>
        <begin position="1"/>
        <end position="18"/>
    </location>
</feature>
<evidence type="ECO:0000256" key="1">
    <source>
        <dbReference type="ARBA" id="ARBA00004141"/>
    </source>
</evidence>
<feature type="transmembrane region" description="Helical" evidence="5">
    <location>
        <begin position="262"/>
        <end position="282"/>
    </location>
</feature>
<keyword evidence="3 5" id="KW-1133">Transmembrane helix</keyword>
<comment type="caution">
    <text evidence="8">The sequence shown here is derived from an EMBL/GenBank/DDBJ whole genome shotgun (WGS) entry which is preliminary data.</text>
</comment>
<protein>
    <recommendedName>
        <fullName evidence="7">Major facilitator superfamily (MFS) profile domain-containing protein</fullName>
    </recommendedName>
</protein>
<evidence type="ECO:0000256" key="4">
    <source>
        <dbReference type="ARBA" id="ARBA00023136"/>
    </source>
</evidence>
<name>A0ABD0YP99_9HEMI</name>
<reference evidence="8 9" key="1">
    <citation type="submission" date="2024-07" db="EMBL/GenBank/DDBJ databases">
        <title>Chromosome-level genome assembly of the water stick insect Ranatra chinensis (Heteroptera: Nepidae).</title>
        <authorList>
            <person name="Liu X."/>
        </authorList>
    </citation>
    <scope>NUCLEOTIDE SEQUENCE [LARGE SCALE GENOMIC DNA]</scope>
    <source>
        <strain evidence="8">Cailab_2021Rc</strain>
        <tissue evidence="8">Muscle</tissue>
    </source>
</reference>
<keyword evidence="2 5" id="KW-0812">Transmembrane</keyword>
<dbReference type="PANTHER" id="PTHR48021">
    <property type="match status" value="1"/>
</dbReference>
<feature type="transmembrane region" description="Helical" evidence="5">
    <location>
        <begin position="89"/>
        <end position="111"/>
    </location>
</feature>
<dbReference type="InterPro" id="IPR020846">
    <property type="entry name" value="MFS_dom"/>
</dbReference>
<organism evidence="8 9">
    <name type="scientific">Ranatra chinensis</name>
    <dbReference type="NCBI Taxonomy" id="642074"/>
    <lineage>
        <taxon>Eukaryota</taxon>
        <taxon>Metazoa</taxon>
        <taxon>Ecdysozoa</taxon>
        <taxon>Arthropoda</taxon>
        <taxon>Hexapoda</taxon>
        <taxon>Insecta</taxon>
        <taxon>Pterygota</taxon>
        <taxon>Neoptera</taxon>
        <taxon>Paraneoptera</taxon>
        <taxon>Hemiptera</taxon>
        <taxon>Heteroptera</taxon>
        <taxon>Panheteroptera</taxon>
        <taxon>Nepomorpha</taxon>
        <taxon>Nepidae</taxon>
        <taxon>Ranatrinae</taxon>
        <taxon>Ranatra</taxon>
    </lineage>
</organism>
<feature type="transmembrane region" description="Helical" evidence="5">
    <location>
        <begin position="302"/>
        <end position="321"/>
    </location>
</feature>
<feature type="transmembrane region" description="Helical" evidence="5">
    <location>
        <begin position="37"/>
        <end position="56"/>
    </location>
</feature>
<feature type="domain" description="Major facilitator superfamily (MFS) profile" evidence="7">
    <location>
        <begin position="1"/>
        <end position="449"/>
    </location>
</feature>
<dbReference type="FunFam" id="1.20.1250.20:FF:000249">
    <property type="entry name" value="facilitated trehalose transporter Tret1"/>
    <property type="match status" value="1"/>
</dbReference>
<gene>
    <name evidence="8" type="ORF">AAG570_003989</name>
</gene>
<dbReference type="Proteomes" id="UP001558652">
    <property type="component" value="Unassembled WGS sequence"/>
</dbReference>
<feature type="transmembrane region" description="Helical" evidence="5">
    <location>
        <begin position="333"/>
        <end position="352"/>
    </location>
</feature>
<accession>A0ABD0YP99</accession>
<dbReference type="InterPro" id="IPR005828">
    <property type="entry name" value="MFS_sugar_transport-like"/>
</dbReference>
<evidence type="ECO:0000256" key="6">
    <source>
        <dbReference type="SAM" id="SignalP"/>
    </source>
</evidence>
<comment type="subcellular location">
    <subcellularLocation>
        <location evidence="1">Membrane</location>
        <topology evidence="1">Multi-pass membrane protein</topology>
    </subcellularLocation>
</comment>